<dbReference type="InterPro" id="IPR024344">
    <property type="entry name" value="MDMPI_metal-binding"/>
</dbReference>
<evidence type="ECO:0000313" key="3">
    <source>
        <dbReference type="Proteomes" id="UP000479241"/>
    </source>
</evidence>
<proteinExistence type="predicted"/>
<name>A0A6L9VYR1_9ACTN</name>
<dbReference type="AlphaFoldDB" id="A0A6L9VYR1"/>
<dbReference type="Proteomes" id="UP000479241">
    <property type="component" value="Unassembled WGS sequence"/>
</dbReference>
<dbReference type="InterPro" id="IPR017519">
    <property type="entry name" value="CHP03085"/>
</dbReference>
<reference evidence="2 3" key="1">
    <citation type="submission" date="2019-12" db="EMBL/GenBank/DDBJ databases">
        <title>the WGS of Blastococcus saxobsidens 67B17.</title>
        <authorList>
            <person name="Jiang Z."/>
        </authorList>
    </citation>
    <scope>NUCLEOTIDE SEQUENCE [LARGE SCALE GENOMIC DNA]</scope>
    <source>
        <strain evidence="2 3">67B17</strain>
    </source>
</reference>
<dbReference type="InterPro" id="IPR034660">
    <property type="entry name" value="DinB/YfiT-like"/>
</dbReference>
<dbReference type="NCBIfam" id="TIGR03083">
    <property type="entry name" value="maleylpyruvate isomerase family mycothiol-dependent enzyme"/>
    <property type="match status" value="1"/>
</dbReference>
<dbReference type="EMBL" id="JAAGWG010000002">
    <property type="protein sequence ID" value="NEK84421.1"/>
    <property type="molecule type" value="Genomic_DNA"/>
</dbReference>
<dbReference type="NCBIfam" id="TIGR03085">
    <property type="entry name" value="TIGR03085 family metal-binding protein"/>
    <property type="match status" value="1"/>
</dbReference>
<feature type="domain" description="Mycothiol-dependent maleylpyruvate isomerase metal-binding" evidence="1">
    <location>
        <begin position="12"/>
        <end position="48"/>
    </location>
</feature>
<dbReference type="InterPro" id="IPR017517">
    <property type="entry name" value="Maleyloyr_isom"/>
</dbReference>
<accession>A0A6L9VYR1</accession>
<comment type="caution">
    <text evidence="2">The sequence shown here is derived from an EMBL/GenBank/DDBJ whole genome shotgun (WGS) entry which is preliminary data.</text>
</comment>
<protein>
    <submittedName>
        <fullName evidence="2">TIGR03085 family protein</fullName>
    </submittedName>
</protein>
<evidence type="ECO:0000313" key="2">
    <source>
        <dbReference type="EMBL" id="NEK84421.1"/>
    </source>
</evidence>
<dbReference type="Pfam" id="PF11716">
    <property type="entry name" value="MDMPI_N"/>
    <property type="match status" value="1"/>
</dbReference>
<dbReference type="GO" id="GO:0046872">
    <property type="term" value="F:metal ion binding"/>
    <property type="evidence" value="ECO:0007669"/>
    <property type="project" value="InterPro"/>
</dbReference>
<gene>
    <name evidence="2" type="ORF">GCU60_01400</name>
</gene>
<dbReference type="SUPFAM" id="SSF109854">
    <property type="entry name" value="DinB/YfiT-like putative metalloenzymes"/>
    <property type="match status" value="1"/>
</dbReference>
<evidence type="ECO:0000259" key="1">
    <source>
        <dbReference type="Pfam" id="PF11716"/>
    </source>
</evidence>
<organism evidence="2 3">
    <name type="scientific">Blastococcus saxobsidens</name>
    <dbReference type="NCBI Taxonomy" id="138336"/>
    <lineage>
        <taxon>Bacteria</taxon>
        <taxon>Bacillati</taxon>
        <taxon>Actinomycetota</taxon>
        <taxon>Actinomycetes</taxon>
        <taxon>Geodermatophilales</taxon>
        <taxon>Geodermatophilaceae</taxon>
        <taxon>Blastococcus</taxon>
    </lineage>
</organism>
<dbReference type="RefSeq" id="WP_163201849.1">
    <property type="nucleotide sequence ID" value="NZ_JAAGWG010000002.1"/>
</dbReference>
<sequence length="205" mass="22597">MSATPPSLPDRERSALADLLEELGPDAPTCCEGWSTAHLAAHLAVRDRRPDALPGYGLEMLPGGERLAWWSHRLEDRLRTSASYAEVVQQVRNGPPSWSPMALPAAAKAFNVAEFAIHHEDVRRAQPGWEPRRLPREEQDQLWSGLALHARRAAGRRGLVLRRSDVPGVEKRVGAGGRTVTGEPLELMLWASGRRDVARVDVTVS</sequence>